<feature type="transmembrane region" description="Helical" evidence="1">
    <location>
        <begin position="151"/>
        <end position="176"/>
    </location>
</feature>
<evidence type="ECO:0000313" key="2">
    <source>
        <dbReference type="EMBL" id="QPB42479.1"/>
    </source>
</evidence>
<feature type="transmembrane region" description="Helical" evidence="1">
    <location>
        <begin position="123"/>
        <end position="145"/>
    </location>
</feature>
<organism evidence="2 3">
    <name type="scientific">Rodentibacter haemolyticus</name>
    <dbReference type="NCBI Taxonomy" id="2778911"/>
    <lineage>
        <taxon>Bacteria</taxon>
        <taxon>Pseudomonadati</taxon>
        <taxon>Pseudomonadota</taxon>
        <taxon>Gammaproteobacteria</taxon>
        <taxon>Pasteurellales</taxon>
        <taxon>Pasteurellaceae</taxon>
        <taxon>Rodentibacter</taxon>
    </lineage>
</organism>
<feature type="transmembrane region" description="Helical" evidence="1">
    <location>
        <begin position="83"/>
        <end position="102"/>
    </location>
</feature>
<accession>A0ABX6UYD1</accession>
<sequence>MHNILKNNLNLWGIYTLITLLVLLSTGQLSHIYVEHDDWHYMTTWLSYLDTTDTPFNRMLMEGRWINYLWSFVAQKLSIEQNYFLFLGLYNLFCWGIACLLTSSRYQLLIAFALFFMPQFGQLSLWPATLTPMLIIGIIIVLMAHYKIKEYYFIIPFITLMLSYPPLLAFLLPILAYQYQSPKSAVKFVAIFCISYLLGVLLMYTLNGYYHNYFGIKIAESRSPNPLNSGVALEENLSRLWKFYTESFWRNLVPLVFAFFLSFWLNSKHILKIGLIALFLFIQESSLILYTGVDIPERSQMWTWISFILIALPLLQQSKWKLWIGIAYLGYLVLSGAYFWSTHYISFQKYANFEYYLSGMTQLHHRRQILLCGQFQRIEGQRYKALQPISLILSIYKRTEVQLIPVRGNICKQTDQVGFYRSGDYLIYQLDY</sequence>
<feature type="transmembrane region" description="Helical" evidence="1">
    <location>
        <begin position="12"/>
        <end position="34"/>
    </location>
</feature>
<feature type="transmembrane region" description="Helical" evidence="1">
    <location>
        <begin position="273"/>
        <end position="293"/>
    </location>
</feature>
<feature type="transmembrane region" description="Helical" evidence="1">
    <location>
        <begin position="299"/>
        <end position="315"/>
    </location>
</feature>
<dbReference type="RefSeq" id="WP_194812059.1">
    <property type="nucleotide sequence ID" value="NZ_CP063056.1"/>
</dbReference>
<protein>
    <recommendedName>
        <fullName evidence="4">Glycosyltransferase RgtA/B/C/D-like domain-containing protein</fullName>
    </recommendedName>
</protein>
<proteinExistence type="predicted"/>
<feature type="transmembrane region" description="Helical" evidence="1">
    <location>
        <begin position="248"/>
        <end position="266"/>
    </location>
</feature>
<keyword evidence="1" id="KW-0472">Membrane</keyword>
<feature type="transmembrane region" description="Helical" evidence="1">
    <location>
        <begin position="322"/>
        <end position="340"/>
    </location>
</feature>
<evidence type="ECO:0008006" key="4">
    <source>
        <dbReference type="Google" id="ProtNLM"/>
    </source>
</evidence>
<keyword evidence="1" id="KW-0812">Transmembrane</keyword>
<evidence type="ECO:0000313" key="3">
    <source>
        <dbReference type="Proteomes" id="UP000663069"/>
    </source>
</evidence>
<dbReference type="Proteomes" id="UP000663069">
    <property type="component" value="Chromosome"/>
</dbReference>
<keyword evidence="3" id="KW-1185">Reference proteome</keyword>
<keyword evidence="1" id="KW-1133">Transmembrane helix</keyword>
<feature type="transmembrane region" description="Helical" evidence="1">
    <location>
        <begin position="188"/>
        <end position="206"/>
    </location>
</feature>
<dbReference type="EMBL" id="CP063056">
    <property type="protein sequence ID" value="QPB42479.1"/>
    <property type="molecule type" value="Genomic_DNA"/>
</dbReference>
<evidence type="ECO:0000256" key="1">
    <source>
        <dbReference type="SAM" id="Phobius"/>
    </source>
</evidence>
<gene>
    <name evidence="2" type="ORF">IHV77_11370</name>
</gene>
<reference evidence="2 3" key="1">
    <citation type="submission" date="2020-10" db="EMBL/GenBank/DDBJ databases">
        <title>Genome Sequencing of Rodentibacter spp. strain DSM111151.</title>
        <authorList>
            <person name="Benga L."/>
            <person name="Lautwein T."/>
        </authorList>
    </citation>
    <scope>NUCLEOTIDE SEQUENCE [LARGE SCALE GENOMIC DNA]</scope>
    <source>
        <strain evidence="2 3">DSM 111151</strain>
    </source>
</reference>
<name>A0ABX6UYD1_9PAST</name>